<dbReference type="InterPro" id="IPR040607">
    <property type="entry name" value="ALP_N"/>
</dbReference>
<dbReference type="InterPro" id="IPR043129">
    <property type="entry name" value="ATPase_NBD"/>
</dbReference>
<dbReference type="SUPFAM" id="SSF53067">
    <property type="entry name" value="Actin-like ATPase domain"/>
    <property type="match status" value="2"/>
</dbReference>
<dbReference type="Gene3D" id="3.30.420.40">
    <property type="match status" value="2"/>
</dbReference>
<dbReference type="EMBL" id="JAVDXQ010000010">
    <property type="protein sequence ID" value="MDR7299767.1"/>
    <property type="molecule type" value="Genomic_DNA"/>
</dbReference>
<reference evidence="2 3" key="1">
    <citation type="submission" date="2023-07" db="EMBL/GenBank/DDBJ databases">
        <title>Sorghum-associated microbial communities from plants grown in Nebraska, USA.</title>
        <authorList>
            <person name="Schachtman D."/>
        </authorList>
    </citation>
    <scope>NUCLEOTIDE SEQUENCE [LARGE SCALE GENOMIC DNA]</scope>
    <source>
        <strain evidence="2 3">BE310</strain>
    </source>
</reference>
<evidence type="ECO:0000313" key="3">
    <source>
        <dbReference type="Proteomes" id="UP001180536"/>
    </source>
</evidence>
<comment type="caution">
    <text evidence="2">The sequence shown here is derived from an EMBL/GenBank/DDBJ whole genome shotgun (WGS) entry which is preliminary data.</text>
</comment>
<evidence type="ECO:0000259" key="1">
    <source>
        <dbReference type="Pfam" id="PF17989"/>
    </source>
</evidence>
<proteinExistence type="predicted"/>
<sequence>METAMPGRGVQTHRQSVLDGTAAVFPSLRCPPLPNRRNNMPNASNSKLREVIADTKQESSNRVPVVRAIDVGFGLVKLSVRKGADVAFINFPSMAIPADASAVRTLGTRRRDTFDVPVNDASYEVGRDVGLAQAGGSFGRDVTDEFYRGVIYEALTKGALRYMLEAGDPVIDVLVLGLPVNQYNDSKRRDYLRSRYEGDIPVGDDKKITVNKVLVQAQPMGGYAALDAHLDELNEVIARTPGALKPLASGEALDDLSVLMIDPGEHTLDWLLIQQGSINPRASGAASDAGRHRVVRSVLDSLVAEVGRPLGPAVMPRINDALRSGSPVKLAGVAHDLQPFEPVIMTVIEDSINRMIDGLRDAHEIIDLMVLVGGHPERYRDVLVKRFPAIPVFIMPDPMAANVRGFQMIGEAVSEEQAAGA</sequence>
<dbReference type="Proteomes" id="UP001180536">
    <property type="component" value="Unassembled WGS sequence"/>
</dbReference>
<protein>
    <submittedName>
        <fullName evidence="2">Plasmid segregation protein ParM</fullName>
    </submittedName>
</protein>
<evidence type="ECO:0000313" key="2">
    <source>
        <dbReference type="EMBL" id="MDR7299767.1"/>
    </source>
</evidence>
<gene>
    <name evidence="2" type="ORF">J2X16_005137</name>
</gene>
<keyword evidence="3" id="KW-1185">Reference proteome</keyword>
<name>A0ABU1ZGL2_9BURK</name>
<accession>A0ABU1ZGL2</accession>
<organism evidence="2 3">
    <name type="scientific">Pelomonas aquatica</name>
    <dbReference type="NCBI Taxonomy" id="431058"/>
    <lineage>
        <taxon>Bacteria</taxon>
        <taxon>Pseudomonadati</taxon>
        <taxon>Pseudomonadota</taxon>
        <taxon>Betaproteobacteria</taxon>
        <taxon>Burkholderiales</taxon>
        <taxon>Sphaerotilaceae</taxon>
        <taxon>Roseateles</taxon>
    </lineage>
</organism>
<dbReference type="Pfam" id="PF17989">
    <property type="entry name" value="ALP_N"/>
    <property type="match status" value="1"/>
</dbReference>
<feature type="domain" description="Actin-like protein N-terminal" evidence="1">
    <location>
        <begin position="68"/>
        <end position="221"/>
    </location>
</feature>